<dbReference type="SUPFAM" id="SSF50370">
    <property type="entry name" value="Ricin B-like lectins"/>
    <property type="match status" value="3"/>
</dbReference>
<organism evidence="2 3">
    <name type="scientific">Kineococcus glutinatus</name>
    <dbReference type="NCBI Taxonomy" id="1070872"/>
    <lineage>
        <taxon>Bacteria</taxon>
        <taxon>Bacillati</taxon>
        <taxon>Actinomycetota</taxon>
        <taxon>Actinomycetes</taxon>
        <taxon>Kineosporiales</taxon>
        <taxon>Kineosporiaceae</taxon>
        <taxon>Kineococcus</taxon>
    </lineage>
</organism>
<keyword evidence="1" id="KW-0732">Signal</keyword>
<sequence length="504" mass="52980">MLTTLIAAALSLLLLALVIAQVAPTQLQQKTTRTIAAAQAGVDAALSEIRTAQASANVAGRIFGDPAKLPCQLTGTVGDSSAGSTSATSYSVAVEYYDTDPTDLTAAQRAGRLISCTPGSGTAVVPSYALIKAKGLGAAVPGRATTSGDRSVQVLYAFKLTNTNVPGGRMYSVNELYCLKATSATVGSTITYTAAANCTAGDPLMTWLYDTDYAMKLASTITAGTPLCISAPNTSSGDATLQTCVATDYKQQWSYEGGARFRDQVYSDNGTANSSNYGNYCLAAATTTVSAMEGSKLRAGSCTSNTEYGSFSPEPKVGAGAASYDTNQIVNYLEFGRCMDVTNGSISFAYMIVYPCKQDPSGGTKLNWNHKWYYTEATASQPTTAAQQISVKVNNSTKYCLRAPTSTTTNGYVTFTSSCSATDDRQKFYRTYTVDGDYAASYTFKDHYGRCLSIGPKAQPSGTAQWSTIIAAACTGGTEQKWNAPPAVQESTITDTRETTYGAG</sequence>
<evidence type="ECO:0000256" key="1">
    <source>
        <dbReference type="SAM" id="SignalP"/>
    </source>
</evidence>
<dbReference type="PROSITE" id="PS50231">
    <property type="entry name" value="RICIN_B_LECTIN"/>
    <property type="match status" value="2"/>
</dbReference>
<dbReference type="Proteomes" id="UP001501195">
    <property type="component" value="Unassembled WGS sequence"/>
</dbReference>
<proteinExistence type="predicted"/>
<dbReference type="Gene3D" id="2.80.10.50">
    <property type="match status" value="2"/>
</dbReference>
<name>A0ABP9HCU0_9ACTN</name>
<evidence type="ECO:0000313" key="3">
    <source>
        <dbReference type="Proteomes" id="UP001501195"/>
    </source>
</evidence>
<protein>
    <recommendedName>
        <fullName evidence="4">Ricin-type beta-trefoil lectin protein</fullName>
    </recommendedName>
</protein>
<accession>A0ABP9HCU0</accession>
<evidence type="ECO:0008006" key="4">
    <source>
        <dbReference type="Google" id="ProtNLM"/>
    </source>
</evidence>
<feature type="signal peptide" evidence="1">
    <location>
        <begin position="1"/>
        <end position="22"/>
    </location>
</feature>
<dbReference type="CDD" id="cd00161">
    <property type="entry name" value="beta-trefoil_Ricin-like"/>
    <property type="match status" value="1"/>
</dbReference>
<reference evidence="3" key="1">
    <citation type="journal article" date="2019" name="Int. J. Syst. Evol. Microbiol.">
        <title>The Global Catalogue of Microorganisms (GCM) 10K type strain sequencing project: providing services to taxonomists for standard genome sequencing and annotation.</title>
        <authorList>
            <consortium name="The Broad Institute Genomics Platform"/>
            <consortium name="The Broad Institute Genome Sequencing Center for Infectious Disease"/>
            <person name="Wu L."/>
            <person name="Ma J."/>
        </authorList>
    </citation>
    <scope>NUCLEOTIDE SEQUENCE [LARGE SCALE GENOMIC DNA]</scope>
    <source>
        <strain evidence="3">JCM 18126</strain>
    </source>
</reference>
<feature type="chain" id="PRO_5046261334" description="Ricin-type beta-trefoil lectin protein" evidence="1">
    <location>
        <begin position="23"/>
        <end position="504"/>
    </location>
</feature>
<dbReference type="InterPro" id="IPR035992">
    <property type="entry name" value="Ricin_B-like_lectins"/>
</dbReference>
<evidence type="ECO:0000313" key="2">
    <source>
        <dbReference type="EMBL" id="GAA4967477.1"/>
    </source>
</evidence>
<gene>
    <name evidence="2" type="ORF">GCM10023225_07580</name>
</gene>
<comment type="caution">
    <text evidence="2">The sequence shown here is derived from an EMBL/GenBank/DDBJ whole genome shotgun (WGS) entry which is preliminary data.</text>
</comment>
<keyword evidence="3" id="KW-1185">Reference proteome</keyword>
<dbReference type="EMBL" id="BAABIL010000091">
    <property type="protein sequence ID" value="GAA4967477.1"/>
    <property type="molecule type" value="Genomic_DNA"/>
</dbReference>